<dbReference type="Gramene" id="AUR62006484-RA">
    <property type="protein sequence ID" value="AUR62006484-RA:cds"/>
    <property type="gene ID" value="AUR62006484"/>
</dbReference>
<evidence type="ECO:0000313" key="1">
    <source>
        <dbReference type="EnsemblPlants" id="AUR62006484-RA:cds"/>
    </source>
</evidence>
<dbReference type="Proteomes" id="UP000596660">
    <property type="component" value="Unplaced"/>
</dbReference>
<protein>
    <submittedName>
        <fullName evidence="1">Uncharacterized protein</fullName>
    </submittedName>
</protein>
<sequence>MAALSRSETDFQCKKSPPSRCSFGLLIRVYKDGHVERPPIILNVPCSIHSELRGNRMRGTLFGDQIETFEEALQYLVETVIQPVHPELGLVLPNYQPIATIPRAVDPDERYGVVLYVEEEPRRVEGKDGGRESLVREIVILIKAVIIHSPSLSGMTLRLQSTLTD</sequence>
<accession>A0A803L3P5</accession>
<organism evidence="1 2">
    <name type="scientific">Chenopodium quinoa</name>
    <name type="common">Quinoa</name>
    <dbReference type="NCBI Taxonomy" id="63459"/>
    <lineage>
        <taxon>Eukaryota</taxon>
        <taxon>Viridiplantae</taxon>
        <taxon>Streptophyta</taxon>
        <taxon>Embryophyta</taxon>
        <taxon>Tracheophyta</taxon>
        <taxon>Spermatophyta</taxon>
        <taxon>Magnoliopsida</taxon>
        <taxon>eudicotyledons</taxon>
        <taxon>Gunneridae</taxon>
        <taxon>Pentapetalae</taxon>
        <taxon>Caryophyllales</taxon>
        <taxon>Chenopodiaceae</taxon>
        <taxon>Chenopodioideae</taxon>
        <taxon>Atripliceae</taxon>
        <taxon>Chenopodium</taxon>
    </lineage>
</organism>
<reference evidence="1" key="1">
    <citation type="journal article" date="2017" name="Nature">
        <title>The genome of Chenopodium quinoa.</title>
        <authorList>
            <person name="Jarvis D.E."/>
            <person name="Ho Y.S."/>
            <person name="Lightfoot D.J."/>
            <person name="Schmoeckel S.M."/>
            <person name="Li B."/>
            <person name="Borm T.J.A."/>
            <person name="Ohyanagi H."/>
            <person name="Mineta K."/>
            <person name="Michell C.T."/>
            <person name="Saber N."/>
            <person name="Kharbatia N.M."/>
            <person name="Rupper R.R."/>
            <person name="Sharp A.R."/>
            <person name="Dally N."/>
            <person name="Boughton B.A."/>
            <person name="Woo Y.H."/>
            <person name="Gao G."/>
            <person name="Schijlen E.G.W.M."/>
            <person name="Guo X."/>
            <person name="Momin A.A."/>
            <person name="Negrao S."/>
            <person name="Al-Babili S."/>
            <person name="Gehring C."/>
            <person name="Roessner U."/>
            <person name="Jung C."/>
            <person name="Murphy K."/>
            <person name="Arold S.T."/>
            <person name="Gojobori T."/>
            <person name="van der Linden C.G."/>
            <person name="van Loo E.N."/>
            <person name="Jellen E.N."/>
            <person name="Maughan P.J."/>
            <person name="Tester M."/>
        </authorList>
    </citation>
    <scope>NUCLEOTIDE SEQUENCE [LARGE SCALE GENOMIC DNA]</scope>
    <source>
        <strain evidence="1">cv. PI 614886</strain>
    </source>
</reference>
<reference evidence="1" key="2">
    <citation type="submission" date="2021-03" db="UniProtKB">
        <authorList>
            <consortium name="EnsemblPlants"/>
        </authorList>
    </citation>
    <scope>IDENTIFICATION</scope>
</reference>
<name>A0A803L3P5_CHEQI</name>
<evidence type="ECO:0000313" key="2">
    <source>
        <dbReference type="Proteomes" id="UP000596660"/>
    </source>
</evidence>
<dbReference type="AlphaFoldDB" id="A0A803L3P5"/>
<proteinExistence type="predicted"/>
<dbReference type="EnsemblPlants" id="AUR62006484-RA">
    <property type="protein sequence ID" value="AUR62006484-RA:cds"/>
    <property type="gene ID" value="AUR62006484"/>
</dbReference>
<keyword evidence="2" id="KW-1185">Reference proteome</keyword>